<evidence type="ECO:0000313" key="8">
    <source>
        <dbReference type="Proteomes" id="UP001500604"/>
    </source>
</evidence>
<dbReference type="Proteomes" id="UP001500604">
    <property type="component" value="Unassembled WGS sequence"/>
</dbReference>
<evidence type="ECO:0000256" key="5">
    <source>
        <dbReference type="SAM" id="Phobius"/>
    </source>
</evidence>
<gene>
    <name evidence="7" type="ORF">GCM10023116_28670</name>
</gene>
<dbReference type="InterPro" id="IPR058533">
    <property type="entry name" value="Cation_efflux_TM"/>
</dbReference>
<comment type="caution">
    <text evidence="7">The sequence shown here is derived from an EMBL/GenBank/DDBJ whole genome shotgun (WGS) entry which is preliminary data.</text>
</comment>
<accession>A0ABP8V4W4</accession>
<feature type="transmembrane region" description="Helical" evidence="5">
    <location>
        <begin position="7"/>
        <end position="27"/>
    </location>
</feature>
<dbReference type="RefSeq" id="WP_345196786.1">
    <property type="nucleotide sequence ID" value="NZ_BAABFL010000407.1"/>
</dbReference>
<evidence type="ECO:0000256" key="4">
    <source>
        <dbReference type="ARBA" id="ARBA00023136"/>
    </source>
</evidence>
<dbReference type="SUPFAM" id="SSF161111">
    <property type="entry name" value="Cation efflux protein transmembrane domain-like"/>
    <property type="match status" value="1"/>
</dbReference>
<dbReference type="Gene3D" id="1.20.1510.10">
    <property type="entry name" value="Cation efflux protein transmembrane domain"/>
    <property type="match status" value="1"/>
</dbReference>
<feature type="transmembrane region" description="Helical" evidence="5">
    <location>
        <begin position="178"/>
        <end position="196"/>
    </location>
</feature>
<sequence length="300" mass="32930">MLTERNILCYSVVLELFFGITGIVVALCSDSRAVMLDGGYSLLCTLTMLANVRVARLVKLPVSAERPFGSATLEPLMLLFESLILLALCSVLLSVAAYQIVQGGNLPAFDLALIYEVFSTLVGGATAIGFLYLYRKIQSPLIYFEYQEWVVDASVSATAMVAFALACFMGDTHPVTPYIDSVLTLLLLVFLIRLPMATLRKNFRQLLLQDIAEPGLTHALEQALAAAATKIGLLHYQIHTICLGRWLWVNIELAIPTGKSTLTNDDVHLLRSAAEQQLRAQVKHFQLNIVMSPQPSVISS</sequence>
<reference evidence="8" key="1">
    <citation type="journal article" date="2019" name="Int. J. Syst. Evol. Microbiol.">
        <title>The Global Catalogue of Microorganisms (GCM) 10K type strain sequencing project: providing services to taxonomists for standard genome sequencing and annotation.</title>
        <authorList>
            <consortium name="The Broad Institute Genomics Platform"/>
            <consortium name="The Broad Institute Genome Sequencing Center for Infectious Disease"/>
            <person name="Wu L."/>
            <person name="Ma J."/>
        </authorList>
    </citation>
    <scope>NUCLEOTIDE SEQUENCE [LARGE SCALE GENOMIC DNA]</scope>
    <source>
        <strain evidence="8">JCM 17805</strain>
    </source>
</reference>
<feature type="transmembrane region" description="Helical" evidence="5">
    <location>
        <begin position="113"/>
        <end position="134"/>
    </location>
</feature>
<feature type="transmembrane region" description="Helical" evidence="5">
    <location>
        <begin position="39"/>
        <end position="58"/>
    </location>
</feature>
<comment type="subcellular location">
    <subcellularLocation>
        <location evidence="1">Membrane</location>
        <topology evidence="1">Multi-pass membrane protein</topology>
    </subcellularLocation>
</comment>
<evidence type="ECO:0000313" key="7">
    <source>
        <dbReference type="EMBL" id="GAA4650584.1"/>
    </source>
</evidence>
<keyword evidence="4 5" id="KW-0472">Membrane</keyword>
<keyword evidence="8" id="KW-1185">Reference proteome</keyword>
<organism evidence="7 8">
    <name type="scientific">Kistimonas scapharcae</name>
    <dbReference type="NCBI Taxonomy" id="1036133"/>
    <lineage>
        <taxon>Bacteria</taxon>
        <taxon>Pseudomonadati</taxon>
        <taxon>Pseudomonadota</taxon>
        <taxon>Gammaproteobacteria</taxon>
        <taxon>Oceanospirillales</taxon>
        <taxon>Endozoicomonadaceae</taxon>
        <taxon>Kistimonas</taxon>
    </lineage>
</organism>
<dbReference type="Pfam" id="PF01545">
    <property type="entry name" value="Cation_efflux"/>
    <property type="match status" value="1"/>
</dbReference>
<feature type="domain" description="Cation efflux protein transmembrane" evidence="6">
    <location>
        <begin position="10"/>
        <end position="207"/>
    </location>
</feature>
<keyword evidence="3 5" id="KW-1133">Transmembrane helix</keyword>
<feature type="transmembrane region" description="Helical" evidence="5">
    <location>
        <begin position="146"/>
        <end position="166"/>
    </location>
</feature>
<proteinExistence type="predicted"/>
<evidence type="ECO:0000259" key="6">
    <source>
        <dbReference type="Pfam" id="PF01545"/>
    </source>
</evidence>
<dbReference type="InterPro" id="IPR027469">
    <property type="entry name" value="Cation_efflux_TMD_sf"/>
</dbReference>
<dbReference type="EMBL" id="BAABFL010000407">
    <property type="protein sequence ID" value="GAA4650584.1"/>
    <property type="molecule type" value="Genomic_DNA"/>
</dbReference>
<feature type="transmembrane region" description="Helical" evidence="5">
    <location>
        <begin position="78"/>
        <end position="101"/>
    </location>
</feature>
<evidence type="ECO:0000256" key="3">
    <source>
        <dbReference type="ARBA" id="ARBA00022989"/>
    </source>
</evidence>
<evidence type="ECO:0000256" key="1">
    <source>
        <dbReference type="ARBA" id="ARBA00004141"/>
    </source>
</evidence>
<name>A0ABP8V4W4_9GAMM</name>
<keyword evidence="2 5" id="KW-0812">Transmembrane</keyword>
<evidence type="ECO:0000256" key="2">
    <source>
        <dbReference type="ARBA" id="ARBA00022692"/>
    </source>
</evidence>
<protein>
    <recommendedName>
        <fullName evidence="6">Cation efflux protein transmembrane domain-containing protein</fullName>
    </recommendedName>
</protein>